<reference evidence="2" key="1">
    <citation type="submission" date="2023-10" db="EMBL/GenBank/DDBJ databases">
        <title>Genome assemblies of two species of porcelain crab, Petrolisthes cinctipes and Petrolisthes manimaculis (Anomura: Porcellanidae).</title>
        <authorList>
            <person name="Angst P."/>
        </authorList>
    </citation>
    <scope>NUCLEOTIDE SEQUENCE</scope>
    <source>
        <strain evidence="2">PB745_01</strain>
        <tissue evidence="2">Gill</tissue>
    </source>
</reference>
<evidence type="ECO:0000313" key="3">
    <source>
        <dbReference type="Proteomes" id="UP001286313"/>
    </source>
</evidence>
<feature type="compositionally biased region" description="Low complexity" evidence="1">
    <location>
        <begin position="66"/>
        <end position="88"/>
    </location>
</feature>
<protein>
    <submittedName>
        <fullName evidence="2">Uncharacterized protein</fullName>
    </submittedName>
</protein>
<proteinExistence type="predicted"/>
<name>A0AAE1BFZ7_PETCI</name>
<sequence length="99" mass="10773">MICRYLSSKSTTSLRKLIYQWQFPSFSTPAAPRRQLLPGLATTSRLPPRRLLPGLATTPPPPLPRRPQLLPGLANPSTSTSTTTASPPIMHTTSTTSHP</sequence>
<gene>
    <name evidence="2" type="ORF">Pcinc_043767</name>
</gene>
<comment type="caution">
    <text evidence="2">The sequence shown here is derived from an EMBL/GenBank/DDBJ whole genome shotgun (WGS) entry which is preliminary data.</text>
</comment>
<dbReference type="EMBL" id="JAWQEG010008893">
    <property type="protein sequence ID" value="KAK3849482.1"/>
    <property type="molecule type" value="Genomic_DNA"/>
</dbReference>
<dbReference type="Proteomes" id="UP001286313">
    <property type="component" value="Unassembled WGS sequence"/>
</dbReference>
<feature type="region of interest" description="Disordered" evidence="1">
    <location>
        <begin position="29"/>
        <end position="99"/>
    </location>
</feature>
<organism evidence="2 3">
    <name type="scientific">Petrolisthes cinctipes</name>
    <name type="common">Flat porcelain crab</name>
    <dbReference type="NCBI Taxonomy" id="88211"/>
    <lineage>
        <taxon>Eukaryota</taxon>
        <taxon>Metazoa</taxon>
        <taxon>Ecdysozoa</taxon>
        <taxon>Arthropoda</taxon>
        <taxon>Crustacea</taxon>
        <taxon>Multicrustacea</taxon>
        <taxon>Malacostraca</taxon>
        <taxon>Eumalacostraca</taxon>
        <taxon>Eucarida</taxon>
        <taxon>Decapoda</taxon>
        <taxon>Pleocyemata</taxon>
        <taxon>Anomura</taxon>
        <taxon>Galatheoidea</taxon>
        <taxon>Porcellanidae</taxon>
        <taxon>Petrolisthes</taxon>
    </lineage>
</organism>
<feature type="compositionally biased region" description="Low complexity" evidence="1">
    <location>
        <begin position="45"/>
        <end position="57"/>
    </location>
</feature>
<evidence type="ECO:0000256" key="1">
    <source>
        <dbReference type="SAM" id="MobiDB-lite"/>
    </source>
</evidence>
<accession>A0AAE1BFZ7</accession>
<dbReference type="AlphaFoldDB" id="A0AAE1BFZ7"/>
<keyword evidence="3" id="KW-1185">Reference proteome</keyword>
<evidence type="ECO:0000313" key="2">
    <source>
        <dbReference type="EMBL" id="KAK3849482.1"/>
    </source>
</evidence>